<dbReference type="EMBL" id="CP001654">
    <property type="protein sequence ID" value="ACS86229.1"/>
    <property type="molecule type" value="Genomic_DNA"/>
</dbReference>
<dbReference type="AlphaFoldDB" id="C6C929"/>
<evidence type="ECO:0000313" key="9">
    <source>
        <dbReference type="EMBL" id="ACS86229.1"/>
    </source>
</evidence>
<dbReference type="HAMAP" id="MF_01144">
    <property type="entry name" value="UPF0299"/>
    <property type="match status" value="1"/>
</dbReference>
<dbReference type="Pfam" id="PF03788">
    <property type="entry name" value="LrgA"/>
    <property type="match status" value="1"/>
</dbReference>
<dbReference type="InterPro" id="IPR022957">
    <property type="entry name" value="Uncharacterised_UPF0299"/>
</dbReference>
<name>C6C929_MUSP7</name>
<organism evidence="9 10">
    <name type="scientific">Musicola paradisiaca (strain Ech703)</name>
    <name type="common">Dickeya paradisiaca</name>
    <name type="synonym">Dickeya dadantii</name>
    <dbReference type="NCBI Taxonomy" id="579405"/>
    <lineage>
        <taxon>Bacteria</taxon>
        <taxon>Pseudomonadati</taxon>
        <taxon>Pseudomonadota</taxon>
        <taxon>Gammaproteobacteria</taxon>
        <taxon>Enterobacterales</taxon>
        <taxon>Pectobacteriaceae</taxon>
        <taxon>Musicola</taxon>
    </lineage>
</organism>
<dbReference type="InterPro" id="IPR005538">
    <property type="entry name" value="LrgA/CidA"/>
</dbReference>
<gene>
    <name evidence="9" type="ordered locus">Dd703_2447</name>
</gene>
<dbReference type="KEGG" id="dda:Dd703_2447"/>
<evidence type="ECO:0000313" key="10">
    <source>
        <dbReference type="Proteomes" id="UP000002734"/>
    </source>
</evidence>
<dbReference type="NCBIfam" id="NF002494">
    <property type="entry name" value="PRK01821.1"/>
    <property type="match status" value="1"/>
</dbReference>
<dbReference type="GO" id="GO:0005886">
    <property type="term" value="C:plasma membrane"/>
    <property type="evidence" value="ECO:0007669"/>
    <property type="project" value="UniProtKB-SubCell"/>
</dbReference>
<evidence type="ECO:0000256" key="6">
    <source>
        <dbReference type="ARBA" id="ARBA00022989"/>
    </source>
</evidence>
<dbReference type="Proteomes" id="UP000002734">
    <property type="component" value="Chromosome"/>
</dbReference>
<dbReference type="HOGENOM" id="CLU_113736_1_1_6"/>
<keyword evidence="3 8" id="KW-1003">Cell membrane</keyword>
<evidence type="ECO:0000256" key="8">
    <source>
        <dbReference type="HAMAP-Rule" id="MF_01144"/>
    </source>
</evidence>
<evidence type="ECO:0000256" key="5">
    <source>
        <dbReference type="ARBA" id="ARBA00022692"/>
    </source>
</evidence>
<feature type="transmembrane region" description="Helical" evidence="8">
    <location>
        <begin position="40"/>
        <end position="60"/>
    </location>
</feature>
<dbReference type="eggNOG" id="COG1380">
    <property type="taxonomic scope" value="Bacteria"/>
</dbReference>
<accession>C6C929</accession>
<reference evidence="9" key="1">
    <citation type="submission" date="2009-06" db="EMBL/GenBank/DDBJ databases">
        <title>Complete sequence of Dickeya dadantii Ech703.</title>
        <authorList>
            <consortium name="US DOE Joint Genome Institute"/>
            <person name="Lucas S."/>
            <person name="Copeland A."/>
            <person name="Lapidus A."/>
            <person name="Glavina del Rio T."/>
            <person name="Dalin E."/>
            <person name="Tice H."/>
            <person name="Bruce D."/>
            <person name="Goodwin L."/>
            <person name="Pitluck S."/>
            <person name="Chertkov O."/>
            <person name="Brettin T."/>
            <person name="Detter J.C."/>
            <person name="Han C."/>
            <person name="Larimer F."/>
            <person name="Land M."/>
            <person name="Hauser L."/>
            <person name="Kyrpides N."/>
            <person name="Mikhailova N."/>
            <person name="Balakrishnan V."/>
            <person name="Glasner J."/>
            <person name="Perna N.T."/>
        </authorList>
    </citation>
    <scope>NUCLEOTIDE SEQUENCE [LARGE SCALE GENOMIC DNA]</scope>
    <source>
        <strain evidence="9">Ech703</strain>
    </source>
</reference>
<keyword evidence="4 8" id="KW-0997">Cell inner membrane</keyword>
<keyword evidence="5 8" id="KW-0812">Transmembrane</keyword>
<evidence type="ECO:0000256" key="3">
    <source>
        <dbReference type="ARBA" id="ARBA00022475"/>
    </source>
</evidence>
<proteinExistence type="inferred from homology"/>
<dbReference type="RefSeq" id="WP_015854136.1">
    <property type="nucleotide sequence ID" value="NC_012880.1"/>
</dbReference>
<evidence type="ECO:0000256" key="7">
    <source>
        <dbReference type="ARBA" id="ARBA00023136"/>
    </source>
</evidence>
<feature type="transmembrane region" description="Helical" evidence="8">
    <location>
        <begin position="67"/>
        <end position="86"/>
    </location>
</feature>
<comment type="caution">
    <text evidence="8">Lacks conserved residue(s) required for the propagation of feature annotation.</text>
</comment>
<dbReference type="PANTHER" id="PTHR33931">
    <property type="entry name" value="HOLIN-LIKE PROTEIN CIDA-RELATED"/>
    <property type="match status" value="1"/>
</dbReference>
<comment type="similarity">
    <text evidence="2 8">Belongs to the UPF0299 family.</text>
</comment>
<evidence type="ECO:0000256" key="4">
    <source>
        <dbReference type="ARBA" id="ARBA00022519"/>
    </source>
</evidence>
<keyword evidence="7 8" id="KW-0472">Membrane</keyword>
<sequence length="138" mass="15090">MGNAFILCWQYLRAFALISLCLFAGNAVSALLPITIPGSIIGMLILFALLASQILPARWVKPGCNLFIRYMALLFVPIGVGVMNYYDLLLSQFGPIVVSCLFSTIIVMLVVGHTTQMMQRDRRIPDTSAKPGGSNHAE</sequence>
<keyword evidence="6 8" id="KW-1133">Transmembrane helix</keyword>
<feature type="transmembrane region" description="Helical" evidence="8">
    <location>
        <begin position="92"/>
        <end position="112"/>
    </location>
</feature>
<protein>
    <recommendedName>
        <fullName evidence="8">UPF0299 membrane protein Dd703_2447</fullName>
    </recommendedName>
</protein>
<keyword evidence="10" id="KW-1185">Reference proteome</keyword>
<dbReference type="PANTHER" id="PTHR33931:SF5">
    <property type="entry name" value="UPF0299 MEMBRANE PROTEIN YOHJ"/>
    <property type="match status" value="1"/>
</dbReference>
<dbReference type="STRING" id="579405.Dd703_2447"/>
<evidence type="ECO:0000256" key="1">
    <source>
        <dbReference type="ARBA" id="ARBA00004429"/>
    </source>
</evidence>
<evidence type="ECO:0000256" key="2">
    <source>
        <dbReference type="ARBA" id="ARBA00006979"/>
    </source>
</evidence>
<comment type="subcellular location">
    <subcellularLocation>
        <location evidence="1 8">Cell inner membrane</location>
        <topology evidence="1 8">Multi-pass membrane protein</topology>
    </subcellularLocation>
</comment>